<keyword evidence="3" id="KW-1185">Reference proteome</keyword>
<organism evidence="2 3">
    <name type="scientific">Mycena pura</name>
    <dbReference type="NCBI Taxonomy" id="153505"/>
    <lineage>
        <taxon>Eukaryota</taxon>
        <taxon>Fungi</taxon>
        <taxon>Dikarya</taxon>
        <taxon>Basidiomycota</taxon>
        <taxon>Agaricomycotina</taxon>
        <taxon>Agaricomycetes</taxon>
        <taxon>Agaricomycetidae</taxon>
        <taxon>Agaricales</taxon>
        <taxon>Marasmiineae</taxon>
        <taxon>Mycenaceae</taxon>
        <taxon>Mycena</taxon>
    </lineage>
</organism>
<dbReference type="Gene3D" id="3.60.40.10">
    <property type="entry name" value="PPM-type phosphatase domain"/>
    <property type="match status" value="1"/>
</dbReference>
<dbReference type="AlphaFoldDB" id="A0AAD6YEU5"/>
<dbReference type="InterPro" id="IPR036457">
    <property type="entry name" value="PPM-type-like_dom_sf"/>
</dbReference>
<dbReference type="EMBL" id="JARJCW010000030">
    <property type="protein sequence ID" value="KAJ7209517.1"/>
    <property type="molecule type" value="Genomic_DNA"/>
</dbReference>
<sequence length="394" mass="42643">MAEKKHNAYGATYTVLAEPHLSSELARLANPQSFGNTDIVSIQPCASPTERSQDRFVVRDWVLSDGTWRFHAVCDGHAGHDAVDHVVATLPAMLHAALAEGLEAGPLGPPEVSEILRRVIADVDEKVKQEFLDLFPGGPDAIAALSDDDIAAIINDDDANNAKTLRCMRGTTVLVALISPTLHLWVASLGDCLAVLGVKQPSGEWDTSVLSSNHNGADPEEAARIRNEHPGEDECMLRDRVLGAIAVTRAIGDFLFKLPTIYTTRVFMNAQPGFRFSTNIAEFLGRNLTPPYLSAQSDVQHVYIPSLGATEAFLVLASDGLLDLCGETYGFDVPSVCGKKWVEVLSGEGLSGNAALYLLRNAMGEDADRISSMLTVESQERWMDDTTVIFVKLV</sequence>
<dbReference type="Pfam" id="PF00481">
    <property type="entry name" value="PP2C"/>
    <property type="match status" value="1"/>
</dbReference>
<accession>A0AAD6YEU5</accession>
<dbReference type="Proteomes" id="UP001219525">
    <property type="component" value="Unassembled WGS sequence"/>
</dbReference>
<name>A0AAD6YEU5_9AGAR</name>
<protein>
    <submittedName>
        <fullName evidence="2">Protein serine threonine phosphatase 2C</fullName>
    </submittedName>
</protein>
<dbReference type="InterPro" id="IPR001932">
    <property type="entry name" value="PPM-type_phosphatase-like_dom"/>
</dbReference>
<dbReference type="PANTHER" id="PTHR13832:SF792">
    <property type="entry name" value="GM14286P"/>
    <property type="match status" value="1"/>
</dbReference>
<dbReference type="InterPro" id="IPR015655">
    <property type="entry name" value="PP2C"/>
</dbReference>
<proteinExistence type="predicted"/>
<evidence type="ECO:0000313" key="2">
    <source>
        <dbReference type="EMBL" id="KAJ7209517.1"/>
    </source>
</evidence>
<evidence type="ECO:0000259" key="1">
    <source>
        <dbReference type="PROSITE" id="PS51746"/>
    </source>
</evidence>
<dbReference type="SMART" id="SM00332">
    <property type="entry name" value="PP2Cc"/>
    <property type="match status" value="1"/>
</dbReference>
<comment type="caution">
    <text evidence="2">The sequence shown here is derived from an EMBL/GenBank/DDBJ whole genome shotgun (WGS) entry which is preliminary data.</text>
</comment>
<dbReference type="SUPFAM" id="SSF81606">
    <property type="entry name" value="PP2C-like"/>
    <property type="match status" value="1"/>
</dbReference>
<gene>
    <name evidence="2" type="ORF">GGX14DRAFT_630508</name>
</gene>
<dbReference type="PROSITE" id="PS51746">
    <property type="entry name" value="PPM_2"/>
    <property type="match status" value="1"/>
</dbReference>
<feature type="domain" description="PPM-type phosphatase" evidence="1">
    <location>
        <begin position="44"/>
        <end position="393"/>
    </location>
</feature>
<dbReference type="PANTHER" id="PTHR13832">
    <property type="entry name" value="PROTEIN PHOSPHATASE 2C"/>
    <property type="match status" value="1"/>
</dbReference>
<reference evidence="2" key="1">
    <citation type="submission" date="2023-03" db="EMBL/GenBank/DDBJ databases">
        <title>Massive genome expansion in bonnet fungi (Mycena s.s.) driven by repeated elements and novel gene families across ecological guilds.</title>
        <authorList>
            <consortium name="Lawrence Berkeley National Laboratory"/>
            <person name="Harder C.B."/>
            <person name="Miyauchi S."/>
            <person name="Viragh M."/>
            <person name="Kuo A."/>
            <person name="Thoen E."/>
            <person name="Andreopoulos B."/>
            <person name="Lu D."/>
            <person name="Skrede I."/>
            <person name="Drula E."/>
            <person name="Henrissat B."/>
            <person name="Morin E."/>
            <person name="Kohler A."/>
            <person name="Barry K."/>
            <person name="LaButti K."/>
            <person name="Morin E."/>
            <person name="Salamov A."/>
            <person name="Lipzen A."/>
            <person name="Mereny Z."/>
            <person name="Hegedus B."/>
            <person name="Baldrian P."/>
            <person name="Stursova M."/>
            <person name="Weitz H."/>
            <person name="Taylor A."/>
            <person name="Grigoriev I.V."/>
            <person name="Nagy L.G."/>
            <person name="Martin F."/>
            <person name="Kauserud H."/>
        </authorList>
    </citation>
    <scope>NUCLEOTIDE SEQUENCE</scope>
    <source>
        <strain evidence="2">9144</strain>
    </source>
</reference>
<evidence type="ECO:0000313" key="3">
    <source>
        <dbReference type="Proteomes" id="UP001219525"/>
    </source>
</evidence>
<dbReference type="CDD" id="cd00143">
    <property type="entry name" value="PP2Cc"/>
    <property type="match status" value="1"/>
</dbReference>
<dbReference type="GO" id="GO:0004722">
    <property type="term" value="F:protein serine/threonine phosphatase activity"/>
    <property type="evidence" value="ECO:0007669"/>
    <property type="project" value="InterPro"/>
</dbReference>